<name>A0A381QQA4_9ZZZZ</name>
<dbReference type="SUPFAM" id="SSF89919">
    <property type="entry name" value="Ribosome-binding factor A, RbfA"/>
    <property type="match status" value="1"/>
</dbReference>
<evidence type="ECO:0000313" key="2">
    <source>
        <dbReference type="EMBL" id="SUZ80968.1"/>
    </source>
</evidence>
<dbReference type="HAMAP" id="MF_00003">
    <property type="entry name" value="RbfA"/>
    <property type="match status" value="1"/>
</dbReference>
<dbReference type="GO" id="GO:0005829">
    <property type="term" value="C:cytosol"/>
    <property type="evidence" value="ECO:0007669"/>
    <property type="project" value="TreeGrafter"/>
</dbReference>
<organism evidence="2">
    <name type="scientific">marine metagenome</name>
    <dbReference type="NCBI Taxonomy" id="408172"/>
    <lineage>
        <taxon>unclassified sequences</taxon>
        <taxon>metagenomes</taxon>
        <taxon>ecological metagenomes</taxon>
    </lineage>
</organism>
<gene>
    <name evidence="2" type="ORF">METZ01_LOCUS33822</name>
</gene>
<dbReference type="InterPro" id="IPR020053">
    <property type="entry name" value="Ribosome-bd_factorA_CS"/>
</dbReference>
<dbReference type="AlphaFoldDB" id="A0A381QQA4"/>
<proteinExistence type="inferred from homology"/>
<dbReference type="NCBIfam" id="TIGR00082">
    <property type="entry name" value="rbfA"/>
    <property type="match status" value="1"/>
</dbReference>
<reference evidence="2" key="1">
    <citation type="submission" date="2018-05" db="EMBL/GenBank/DDBJ databases">
        <authorList>
            <person name="Lanie J.A."/>
            <person name="Ng W.-L."/>
            <person name="Kazmierczak K.M."/>
            <person name="Andrzejewski T.M."/>
            <person name="Davidsen T.M."/>
            <person name="Wayne K.J."/>
            <person name="Tettelin H."/>
            <person name="Glass J.I."/>
            <person name="Rusch D."/>
            <person name="Podicherti R."/>
            <person name="Tsui H.-C.T."/>
            <person name="Winkler M.E."/>
        </authorList>
    </citation>
    <scope>NUCLEOTIDE SEQUENCE</scope>
</reference>
<dbReference type="GO" id="GO:0006364">
    <property type="term" value="P:rRNA processing"/>
    <property type="evidence" value="ECO:0007669"/>
    <property type="project" value="InterPro"/>
</dbReference>
<dbReference type="PANTHER" id="PTHR33515:SF1">
    <property type="entry name" value="RIBOSOME-BINDING FACTOR A, CHLOROPLASTIC-RELATED"/>
    <property type="match status" value="1"/>
</dbReference>
<dbReference type="Gene3D" id="3.30.300.20">
    <property type="match status" value="1"/>
</dbReference>
<dbReference type="Pfam" id="PF02033">
    <property type="entry name" value="RBFA"/>
    <property type="match status" value="1"/>
</dbReference>
<dbReference type="PANTHER" id="PTHR33515">
    <property type="entry name" value="RIBOSOME-BINDING FACTOR A, CHLOROPLASTIC-RELATED"/>
    <property type="match status" value="1"/>
</dbReference>
<evidence type="ECO:0008006" key="3">
    <source>
        <dbReference type="Google" id="ProtNLM"/>
    </source>
</evidence>
<feature type="compositionally biased region" description="Basic and acidic residues" evidence="1">
    <location>
        <begin position="124"/>
        <end position="133"/>
    </location>
</feature>
<dbReference type="InterPro" id="IPR023799">
    <property type="entry name" value="RbfA_dom_sf"/>
</dbReference>
<accession>A0A381QQA4</accession>
<dbReference type="EMBL" id="UINC01001449">
    <property type="protein sequence ID" value="SUZ80968.1"/>
    <property type="molecule type" value="Genomic_DNA"/>
</dbReference>
<evidence type="ECO:0000256" key="1">
    <source>
        <dbReference type="SAM" id="MobiDB-lite"/>
    </source>
</evidence>
<sequence length="141" mass="15932">MDKPNRRLARLNEQFRREITAILRRSVRDPRVLDVVVNSVEVTSDLWLARVYVGLGNDDQDRADALLGLEGAANFIRRQLAAVLHIRRIPELRFLEDKTAAQANRIEEILKGLDVGQDEEDDGPREANDRTDGDTEESGVA</sequence>
<protein>
    <recommendedName>
        <fullName evidence="3">Ribosome-binding factor A</fullName>
    </recommendedName>
</protein>
<dbReference type="InterPro" id="IPR000238">
    <property type="entry name" value="RbfA"/>
</dbReference>
<feature type="region of interest" description="Disordered" evidence="1">
    <location>
        <begin position="112"/>
        <end position="141"/>
    </location>
</feature>
<dbReference type="GO" id="GO:0043024">
    <property type="term" value="F:ribosomal small subunit binding"/>
    <property type="evidence" value="ECO:0007669"/>
    <property type="project" value="TreeGrafter"/>
</dbReference>
<dbReference type="InterPro" id="IPR015946">
    <property type="entry name" value="KH_dom-like_a/b"/>
</dbReference>
<dbReference type="PROSITE" id="PS01319">
    <property type="entry name" value="RBFA"/>
    <property type="match status" value="1"/>
</dbReference>